<gene>
    <name evidence="13" type="primary">GPI18_2</name>
    <name evidence="13" type="ORF">HK105_202428</name>
</gene>
<comment type="subcellular location">
    <subcellularLocation>
        <location evidence="1 12">Endoplasmic reticulum membrane</location>
        <topology evidence="1 12">Multi-pass membrane protein</topology>
    </subcellularLocation>
</comment>
<feature type="transmembrane region" description="Helical" evidence="12">
    <location>
        <begin position="412"/>
        <end position="431"/>
    </location>
</feature>
<sequence length="434" mass="45835">MKHTGGLVVPAVAASRFVVLAVAAVAVLVAPEYDSSTTVAALAPPQHAADAACDGAASRMAAALARPLVRWDAVHFVDIAAGGHHFEQQFAFFPGLPLLARALAAPAVAAGVLCRSAALPLAGIVVANASFVAAAVALHRLSLAVLQDRRAARAAAMLFCVNPAGIFMSSVYTESPFALLTFVGMLAMVRGNRLVAAMSWSLATAVRANGILAAGFFVWDAVHPFARQHRSMVSEQRPAMQAAAHCALDMLGAAATIAPFVGFQALGWHQFCGSAASPRPWCSRPLPSIYAFVQEHYWDNGFLRYFTPQQAPNFVLAAPIVAISVAGIAHFARQHPAAALTFGLGSPCSAAVLVRLPFVVLWAAMLVLCVTSMNVQVIIRFFTSVPAMFWFLGEAVAAHTRGRRLSVPVRAALLYFVLYPLAGAVLFSRFLPPA</sequence>
<evidence type="ECO:0000256" key="1">
    <source>
        <dbReference type="ARBA" id="ARBA00004477"/>
    </source>
</evidence>
<keyword evidence="10 12" id="KW-1133">Transmembrane helix</keyword>
<keyword evidence="9 12" id="KW-0256">Endoplasmic reticulum</keyword>
<dbReference type="InterPro" id="IPR007315">
    <property type="entry name" value="PIG-V/Gpi18"/>
</dbReference>
<name>A0ABR4NEX2_9FUNG</name>
<comment type="function">
    <text evidence="12">Mannosyltransferase involved in glycosylphosphatidylinositol-anchor biosynthesis.</text>
</comment>
<evidence type="ECO:0000256" key="3">
    <source>
        <dbReference type="ARBA" id="ARBA00008698"/>
    </source>
</evidence>
<comment type="pathway">
    <text evidence="2 12">Glycolipid biosynthesis; glycosylphosphatidylinositol-anchor biosynthesis.</text>
</comment>
<feature type="transmembrane region" description="Helical" evidence="12">
    <location>
        <begin position="7"/>
        <end position="30"/>
    </location>
</feature>
<feature type="transmembrane region" description="Helical" evidence="12">
    <location>
        <begin position="193"/>
        <end position="222"/>
    </location>
</feature>
<keyword evidence="11 12" id="KW-0472">Membrane</keyword>
<evidence type="ECO:0000256" key="9">
    <source>
        <dbReference type="ARBA" id="ARBA00022824"/>
    </source>
</evidence>
<keyword evidence="7 12" id="KW-0808">Transferase</keyword>
<evidence type="ECO:0000256" key="4">
    <source>
        <dbReference type="ARBA" id="ARBA00013795"/>
    </source>
</evidence>
<feature type="transmembrane region" description="Helical" evidence="12">
    <location>
        <begin position="314"/>
        <end position="332"/>
    </location>
</feature>
<dbReference type="EC" id="2.4.1.-" evidence="12"/>
<keyword evidence="6 12" id="KW-0328">Glycosyltransferase</keyword>
<accession>A0ABR4NEX2</accession>
<dbReference type="EMBL" id="JADGIZ020000008">
    <property type="protein sequence ID" value="KAL2918014.1"/>
    <property type="molecule type" value="Genomic_DNA"/>
</dbReference>
<feature type="transmembrane region" description="Helical" evidence="12">
    <location>
        <begin position="379"/>
        <end position="400"/>
    </location>
</feature>
<feature type="transmembrane region" description="Helical" evidence="12">
    <location>
        <begin position="117"/>
        <end position="139"/>
    </location>
</feature>
<evidence type="ECO:0000256" key="6">
    <source>
        <dbReference type="ARBA" id="ARBA00022676"/>
    </source>
</evidence>
<evidence type="ECO:0000256" key="12">
    <source>
        <dbReference type="RuleBase" id="RU363112"/>
    </source>
</evidence>
<dbReference type="Pfam" id="PF04188">
    <property type="entry name" value="Mannosyl_trans2"/>
    <property type="match status" value="1"/>
</dbReference>
<evidence type="ECO:0000256" key="7">
    <source>
        <dbReference type="ARBA" id="ARBA00022679"/>
    </source>
</evidence>
<organism evidence="13 14">
    <name type="scientific">Polyrhizophydium stewartii</name>
    <dbReference type="NCBI Taxonomy" id="2732419"/>
    <lineage>
        <taxon>Eukaryota</taxon>
        <taxon>Fungi</taxon>
        <taxon>Fungi incertae sedis</taxon>
        <taxon>Chytridiomycota</taxon>
        <taxon>Chytridiomycota incertae sedis</taxon>
        <taxon>Chytridiomycetes</taxon>
        <taxon>Rhizophydiales</taxon>
        <taxon>Rhizophydiales incertae sedis</taxon>
        <taxon>Polyrhizophydium</taxon>
    </lineage>
</organism>
<keyword evidence="8 12" id="KW-0812">Transmembrane</keyword>
<dbReference type="PANTHER" id="PTHR12468:SF2">
    <property type="entry name" value="GPI MANNOSYLTRANSFERASE 2"/>
    <property type="match status" value="1"/>
</dbReference>
<comment type="similarity">
    <text evidence="3 12">Belongs to the PIGV family.</text>
</comment>
<dbReference type="PANTHER" id="PTHR12468">
    <property type="entry name" value="GPI MANNOSYLTRANSFERASE 2"/>
    <property type="match status" value="1"/>
</dbReference>
<evidence type="ECO:0000256" key="5">
    <source>
        <dbReference type="ARBA" id="ARBA00022502"/>
    </source>
</evidence>
<feature type="transmembrane region" description="Helical" evidence="12">
    <location>
        <begin position="352"/>
        <end position="373"/>
    </location>
</feature>
<keyword evidence="5 12" id="KW-0337">GPI-anchor biosynthesis</keyword>
<keyword evidence="14" id="KW-1185">Reference proteome</keyword>
<evidence type="ECO:0000313" key="13">
    <source>
        <dbReference type="EMBL" id="KAL2918014.1"/>
    </source>
</evidence>
<evidence type="ECO:0000256" key="2">
    <source>
        <dbReference type="ARBA" id="ARBA00004687"/>
    </source>
</evidence>
<evidence type="ECO:0000256" key="8">
    <source>
        <dbReference type="ARBA" id="ARBA00022692"/>
    </source>
</evidence>
<protein>
    <recommendedName>
        <fullName evidence="4 12">GPI mannosyltransferase 2</fullName>
        <ecNumber evidence="12">2.4.1.-</ecNumber>
    </recommendedName>
</protein>
<reference evidence="13 14" key="1">
    <citation type="submission" date="2023-09" db="EMBL/GenBank/DDBJ databases">
        <title>Pangenome analysis of Batrachochytrium dendrobatidis and related Chytrids.</title>
        <authorList>
            <person name="Yacoub M.N."/>
            <person name="Stajich J.E."/>
            <person name="James T.Y."/>
        </authorList>
    </citation>
    <scope>NUCLEOTIDE SEQUENCE [LARGE SCALE GENOMIC DNA]</scope>
    <source>
        <strain evidence="13 14">JEL0888</strain>
    </source>
</reference>
<proteinExistence type="inferred from homology"/>
<evidence type="ECO:0000256" key="10">
    <source>
        <dbReference type="ARBA" id="ARBA00022989"/>
    </source>
</evidence>
<dbReference type="Proteomes" id="UP001527925">
    <property type="component" value="Unassembled WGS sequence"/>
</dbReference>
<evidence type="ECO:0000313" key="14">
    <source>
        <dbReference type="Proteomes" id="UP001527925"/>
    </source>
</evidence>
<comment type="caution">
    <text evidence="13">The sequence shown here is derived from an EMBL/GenBank/DDBJ whole genome shotgun (WGS) entry which is preliminary data.</text>
</comment>
<feature type="transmembrane region" description="Helical" evidence="12">
    <location>
        <begin position="151"/>
        <end position="173"/>
    </location>
</feature>
<evidence type="ECO:0000256" key="11">
    <source>
        <dbReference type="ARBA" id="ARBA00023136"/>
    </source>
</evidence>